<dbReference type="AlphaFoldDB" id="A0A6C0P6Z5"/>
<protein>
    <submittedName>
        <fullName evidence="3">NAD-dependent epimerase/dehydratase family protein</fullName>
    </submittedName>
</protein>
<gene>
    <name evidence="3" type="ORF">GZH47_17135</name>
</gene>
<dbReference type="GO" id="GO:0016020">
    <property type="term" value="C:membrane"/>
    <property type="evidence" value="ECO:0007669"/>
    <property type="project" value="UniProtKB-SubCell"/>
</dbReference>
<dbReference type="SUPFAM" id="SSF51735">
    <property type="entry name" value="NAD(P)-binding Rossmann-fold domains"/>
    <property type="match status" value="1"/>
</dbReference>
<organism evidence="3 4">
    <name type="scientific">Paenibacillus rhizovicinus</name>
    <dbReference type="NCBI Taxonomy" id="2704463"/>
    <lineage>
        <taxon>Bacteria</taxon>
        <taxon>Bacillati</taxon>
        <taxon>Bacillota</taxon>
        <taxon>Bacilli</taxon>
        <taxon>Bacillales</taxon>
        <taxon>Paenibacillaceae</taxon>
        <taxon>Paenibacillus</taxon>
    </lineage>
</organism>
<keyword evidence="4" id="KW-1185">Reference proteome</keyword>
<reference evidence="3 4" key="1">
    <citation type="submission" date="2020-02" db="EMBL/GenBank/DDBJ databases">
        <title>Paenibacillus sp. nov., isolated from rhizosphere soil of tomato.</title>
        <authorList>
            <person name="Weon H.-Y."/>
            <person name="Lee S.A."/>
        </authorList>
    </citation>
    <scope>NUCLEOTIDE SEQUENCE [LARGE SCALE GENOMIC DNA]</scope>
    <source>
        <strain evidence="3 4">14171R-81</strain>
    </source>
</reference>
<dbReference type="KEGG" id="prz:GZH47_17135"/>
<dbReference type="InterPro" id="IPR036291">
    <property type="entry name" value="NAD(P)-bd_dom_sf"/>
</dbReference>
<name>A0A6C0P6Z5_9BACL</name>
<dbReference type="PANTHER" id="PTHR14097:SF8">
    <property type="entry name" value="NAD(P)-BINDING DOMAIN-CONTAINING PROTEIN"/>
    <property type="match status" value="1"/>
</dbReference>
<proteinExistence type="predicted"/>
<evidence type="ECO:0000259" key="2">
    <source>
        <dbReference type="Pfam" id="PF01370"/>
    </source>
</evidence>
<dbReference type="PANTHER" id="PTHR14097">
    <property type="entry name" value="OXIDOREDUCTASE HTATIP2"/>
    <property type="match status" value="1"/>
</dbReference>
<sequence length="222" mass="24971">MTIRAIITGATGMVGEGVLHECLQHPGVEQVLVIHRKPCGIKHPKLREIVHGDFYDMSPIEAELTGYNACYFCLGVTSVGMSEADYARVTHDLTLHVAELLARRNPDMVFCYVTGTGTDSTEKGRSMWARVKGKTENELLRLPFKRAYMFRPGYIHPTKGLQNTHKYYRALMWLYPILRMLMPGSVVTLRELGLAMIHAARGSYPSSILSSKEIRELAGMDR</sequence>
<dbReference type="RefSeq" id="WP_162641903.1">
    <property type="nucleotide sequence ID" value="NZ_CP048286.1"/>
</dbReference>
<dbReference type="Pfam" id="PF01370">
    <property type="entry name" value="Epimerase"/>
    <property type="match status" value="1"/>
</dbReference>
<evidence type="ECO:0000256" key="1">
    <source>
        <dbReference type="ARBA" id="ARBA00004370"/>
    </source>
</evidence>
<dbReference type="Gene3D" id="3.40.50.720">
    <property type="entry name" value="NAD(P)-binding Rossmann-like Domain"/>
    <property type="match status" value="1"/>
</dbReference>
<evidence type="ECO:0000313" key="3">
    <source>
        <dbReference type="EMBL" id="QHW32362.1"/>
    </source>
</evidence>
<comment type="subcellular location">
    <subcellularLocation>
        <location evidence="1">Membrane</location>
    </subcellularLocation>
</comment>
<feature type="domain" description="NAD-dependent epimerase/dehydratase" evidence="2">
    <location>
        <begin position="6"/>
        <end position="111"/>
    </location>
</feature>
<dbReference type="InterPro" id="IPR001509">
    <property type="entry name" value="Epimerase_deHydtase"/>
</dbReference>
<evidence type="ECO:0000313" key="4">
    <source>
        <dbReference type="Proteomes" id="UP000479114"/>
    </source>
</evidence>
<dbReference type="EMBL" id="CP048286">
    <property type="protein sequence ID" value="QHW32362.1"/>
    <property type="molecule type" value="Genomic_DNA"/>
</dbReference>
<dbReference type="Proteomes" id="UP000479114">
    <property type="component" value="Chromosome"/>
</dbReference>
<accession>A0A6C0P6Z5</accession>